<organism evidence="7 8">
    <name type="scientific">Methyloversatilis universalis (strain ATCC BAA-1314 / DSM 25237 / JCM 13912 / CCUG 52030 / FAM5)</name>
    <dbReference type="NCBI Taxonomy" id="1000565"/>
    <lineage>
        <taxon>Bacteria</taxon>
        <taxon>Pseudomonadati</taxon>
        <taxon>Pseudomonadota</taxon>
        <taxon>Betaproteobacteria</taxon>
        <taxon>Nitrosomonadales</taxon>
        <taxon>Sterolibacteriaceae</taxon>
        <taxon>Methyloversatilis</taxon>
    </lineage>
</organism>
<gene>
    <name evidence="7" type="ORF">METUNv1_02094</name>
</gene>
<evidence type="ECO:0000256" key="6">
    <source>
        <dbReference type="RuleBase" id="RU363076"/>
    </source>
</evidence>
<dbReference type="PANTHER" id="PTHR23427">
    <property type="entry name" value="SURFEIT LOCUS PROTEIN"/>
    <property type="match status" value="1"/>
</dbReference>
<evidence type="ECO:0000313" key="8">
    <source>
        <dbReference type="Proteomes" id="UP000005019"/>
    </source>
</evidence>
<dbReference type="GO" id="GO:0005886">
    <property type="term" value="C:plasma membrane"/>
    <property type="evidence" value="ECO:0007669"/>
    <property type="project" value="UniProtKB-SubCell"/>
</dbReference>
<dbReference type="CDD" id="cd06662">
    <property type="entry name" value="SURF1"/>
    <property type="match status" value="1"/>
</dbReference>
<comment type="subcellular location">
    <subcellularLocation>
        <location evidence="6">Cell membrane</location>
        <topology evidence="6">Multi-pass membrane protein</topology>
    </subcellularLocation>
    <subcellularLocation>
        <location evidence="1">Membrane</location>
    </subcellularLocation>
</comment>
<evidence type="ECO:0000313" key="7">
    <source>
        <dbReference type="EMBL" id="EGK71590.1"/>
    </source>
</evidence>
<evidence type="ECO:0000256" key="3">
    <source>
        <dbReference type="ARBA" id="ARBA00022692"/>
    </source>
</evidence>
<dbReference type="Pfam" id="PF02104">
    <property type="entry name" value="SURF1"/>
    <property type="match status" value="1"/>
</dbReference>
<protein>
    <recommendedName>
        <fullName evidence="6">SURF1-like protein</fullName>
    </recommendedName>
</protein>
<evidence type="ECO:0000256" key="4">
    <source>
        <dbReference type="ARBA" id="ARBA00022989"/>
    </source>
</evidence>
<keyword evidence="6" id="KW-1003">Cell membrane</keyword>
<keyword evidence="3 6" id="KW-0812">Transmembrane</keyword>
<comment type="caution">
    <text evidence="7">The sequence shown here is derived from an EMBL/GenBank/DDBJ whole genome shotgun (WGS) entry which is preliminary data.</text>
</comment>
<evidence type="ECO:0000256" key="1">
    <source>
        <dbReference type="ARBA" id="ARBA00004370"/>
    </source>
</evidence>
<dbReference type="PROSITE" id="PS50895">
    <property type="entry name" value="SURF1"/>
    <property type="match status" value="1"/>
</dbReference>
<feature type="transmembrane region" description="Helical" evidence="6">
    <location>
        <begin position="211"/>
        <end position="232"/>
    </location>
</feature>
<sequence length="240" mass="26347">MLEFTLAGRSFRIRFWPAVACLLVIALTLMAARWQTARAHYKQSLEDAYVLAQAQPPLELTAWGADAPPDYIRASVKGTWRTDALIFADNQVKDGQAGYGVYMPLCQTATRCVLVARGWVGHGGRRDRLPTVSTPQGDQQVEGVVTAPAGRFVELSDDAVQGRVWQNVTVDRASRAFGLELAPFILVQGGGADDGLRRDAVRPDFGINKHWMYAAQWYGFALVTLVSGLYAAMRKTGDKS</sequence>
<keyword evidence="5 6" id="KW-0472">Membrane</keyword>
<dbReference type="InterPro" id="IPR002994">
    <property type="entry name" value="Surf1/Shy1"/>
</dbReference>
<dbReference type="PANTHER" id="PTHR23427:SF2">
    <property type="entry name" value="SURFEIT LOCUS PROTEIN 1"/>
    <property type="match status" value="1"/>
</dbReference>
<comment type="caution">
    <text evidence="6">Lacks conserved residue(s) required for the propagation of feature annotation.</text>
</comment>
<comment type="similarity">
    <text evidence="2 6">Belongs to the SURF1 family.</text>
</comment>
<accession>F5RCT9</accession>
<evidence type="ECO:0000256" key="2">
    <source>
        <dbReference type="ARBA" id="ARBA00007165"/>
    </source>
</evidence>
<dbReference type="Proteomes" id="UP000005019">
    <property type="component" value="Unassembled WGS sequence"/>
</dbReference>
<evidence type="ECO:0000256" key="5">
    <source>
        <dbReference type="ARBA" id="ARBA00023136"/>
    </source>
</evidence>
<reference evidence="7 8" key="1">
    <citation type="journal article" date="2011" name="J. Bacteriol.">
        <title>Genome sequence of Methyloversatilis universalis FAM5T, a methylotrophic representative of the order Rhodocyclales.</title>
        <authorList>
            <person name="Kittichotirat W."/>
            <person name="Good N.M."/>
            <person name="Hall R."/>
            <person name="Bringel F."/>
            <person name="Lajus A."/>
            <person name="Medigue C."/>
            <person name="Smalley N.E."/>
            <person name="Beck D."/>
            <person name="Bumgarner R."/>
            <person name="Vuilleumier S."/>
            <person name="Kalyuzhnaya M.G."/>
        </authorList>
    </citation>
    <scope>NUCLEOTIDE SEQUENCE [LARGE SCALE GENOMIC DNA]</scope>
    <source>
        <strain evidence="8">ATCC BAA-1314 / JCM 13912 / FAM5</strain>
    </source>
</reference>
<dbReference type="RefSeq" id="WP_008061412.1">
    <property type="nucleotide sequence ID" value="NZ_AFHG01000049.1"/>
</dbReference>
<dbReference type="InterPro" id="IPR045214">
    <property type="entry name" value="Surf1/Surf4"/>
</dbReference>
<keyword evidence="4 6" id="KW-1133">Transmembrane helix</keyword>
<proteinExistence type="inferred from homology"/>
<dbReference type="STRING" id="1000565.METUNv1_02094"/>
<dbReference type="AlphaFoldDB" id="F5RCT9"/>
<keyword evidence="8" id="KW-1185">Reference proteome</keyword>
<name>F5RCT9_METUF</name>
<dbReference type="eggNOG" id="COG3346">
    <property type="taxonomic scope" value="Bacteria"/>
</dbReference>
<dbReference type="EMBL" id="AFHG01000049">
    <property type="protein sequence ID" value="EGK71590.1"/>
    <property type="molecule type" value="Genomic_DNA"/>
</dbReference>
<dbReference type="OrthoDB" id="9789940at2"/>